<feature type="region of interest" description="Disordered" evidence="1">
    <location>
        <begin position="268"/>
        <end position="301"/>
    </location>
</feature>
<evidence type="ECO:0008006" key="4">
    <source>
        <dbReference type="Google" id="ProtNLM"/>
    </source>
</evidence>
<keyword evidence="3" id="KW-1185">Reference proteome</keyword>
<evidence type="ECO:0000313" key="2">
    <source>
        <dbReference type="EMBL" id="MBW3096853.1"/>
    </source>
</evidence>
<dbReference type="Proteomes" id="UP001430804">
    <property type="component" value="Unassembled WGS sequence"/>
</dbReference>
<dbReference type="EMBL" id="JAHWQX010000002">
    <property type="protein sequence ID" value="MBW3096853.1"/>
    <property type="molecule type" value="Genomic_DNA"/>
</dbReference>
<name>A0ABS6WLN5_9HYPH</name>
<sequence length="390" mass="42949">MNDIVEQQNRKPALSMGGTVSAIVPQDINQAFRLADAIHQGGMSPYGMETPQKIMIAMLAGMEVGLPPMAAVQSVAVINNRPCMWGDALIGVVRSSNVCEYVREWIDGEGDEMIAYCETKRKSETEPVKRSFSVDDAKRAGLWQTEARVQKRARGGGTYEAANDSPWYKYPKRMLGMRARAWCLRDTYADILKGMQVREEVEDYPERHRGPDNARDITPTIADRLQAASSGPQQSGDAQEGFSAGFALEQTESLSVDSVNVETGEIETVEVEAKDEPPESEPTDDQAETKDSEPDEPQGINKDLLKEVFRRLYASVGEDPQVVVDTANGMRDQIMGENEITRKKANTIKTQCKLLCLGDVSDYDMIEYLAGVIGVEPQDLDTSGRVGAGQ</sequence>
<evidence type="ECO:0000256" key="1">
    <source>
        <dbReference type="SAM" id="MobiDB-lite"/>
    </source>
</evidence>
<reference evidence="2" key="1">
    <citation type="submission" date="2021-07" db="EMBL/GenBank/DDBJ databases">
        <title>Pseudohoeflea marina sp. nov. a polyhydroxyalcanoate-producing bacterium.</title>
        <authorList>
            <person name="Zheng W."/>
            <person name="Yu S."/>
            <person name="Huang Y."/>
        </authorList>
    </citation>
    <scope>NUCLEOTIDE SEQUENCE</scope>
    <source>
        <strain evidence="2">DP4N28-3</strain>
    </source>
</reference>
<comment type="caution">
    <text evidence="2">The sequence shown here is derived from an EMBL/GenBank/DDBJ whole genome shotgun (WGS) entry which is preliminary data.</text>
</comment>
<organism evidence="2 3">
    <name type="scientific">Pseudohoeflea coraliihabitans</name>
    <dbReference type="NCBI Taxonomy" id="2860393"/>
    <lineage>
        <taxon>Bacteria</taxon>
        <taxon>Pseudomonadati</taxon>
        <taxon>Pseudomonadota</taxon>
        <taxon>Alphaproteobacteria</taxon>
        <taxon>Hyphomicrobiales</taxon>
        <taxon>Rhizobiaceae</taxon>
        <taxon>Pseudohoeflea</taxon>
    </lineage>
</organism>
<evidence type="ECO:0000313" key="3">
    <source>
        <dbReference type="Proteomes" id="UP001430804"/>
    </source>
</evidence>
<accession>A0ABS6WLN5</accession>
<proteinExistence type="predicted"/>
<protein>
    <recommendedName>
        <fullName evidence="4">RecT family protein</fullName>
    </recommendedName>
</protein>
<gene>
    <name evidence="2" type="ORF">KY465_06135</name>
</gene>
<dbReference type="RefSeq" id="WP_219200821.1">
    <property type="nucleotide sequence ID" value="NZ_JAHWQX010000002.1"/>
</dbReference>